<evidence type="ECO:0000313" key="3">
    <source>
        <dbReference type="Proteomes" id="UP000197535"/>
    </source>
</evidence>
<organism evidence="2 3">
    <name type="scientific">Noviherbaspirillum denitrificans</name>
    <dbReference type="NCBI Taxonomy" id="1968433"/>
    <lineage>
        <taxon>Bacteria</taxon>
        <taxon>Pseudomonadati</taxon>
        <taxon>Pseudomonadota</taxon>
        <taxon>Betaproteobacteria</taxon>
        <taxon>Burkholderiales</taxon>
        <taxon>Oxalobacteraceae</taxon>
        <taxon>Noviherbaspirillum</taxon>
    </lineage>
</organism>
<evidence type="ECO:0000313" key="2">
    <source>
        <dbReference type="EMBL" id="OWW22566.1"/>
    </source>
</evidence>
<feature type="region of interest" description="Disordered" evidence="1">
    <location>
        <begin position="79"/>
        <end position="112"/>
    </location>
</feature>
<dbReference type="SUPFAM" id="SSF47413">
    <property type="entry name" value="lambda repressor-like DNA-binding domains"/>
    <property type="match status" value="1"/>
</dbReference>
<accession>A0A254TIV7</accession>
<dbReference type="GO" id="GO:0003677">
    <property type="term" value="F:DNA binding"/>
    <property type="evidence" value="ECO:0007669"/>
    <property type="project" value="InterPro"/>
</dbReference>
<protein>
    <recommendedName>
        <fullName evidence="4">HTH cro/C1-type domain-containing protein</fullName>
    </recommendedName>
</protein>
<gene>
    <name evidence="2" type="ORF">AYR66_26745</name>
</gene>
<name>A0A254TIV7_9BURK</name>
<evidence type="ECO:0008006" key="4">
    <source>
        <dbReference type="Google" id="ProtNLM"/>
    </source>
</evidence>
<sequence length="112" mass="12664">MTEHALSSQESYDPNRLLDTLLERMNLKNDAALSRMLEVAPPVISKIRHRRLPIGASLLIRMHETTGMSIRELRDLMGDRRTKYRLSDAQGKPKAPPAEQQPPSGGQPSHFH</sequence>
<dbReference type="OrthoDB" id="8776558at2"/>
<proteinExistence type="predicted"/>
<dbReference type="RefSeq" id="WP_088709381.1">
    <property type="nucleotide sequence ID" value="NZ_LSTO01000001.1"/>
</dbReference>
<dbReference type="AlphaFoldDB" id="A0A254TIV7"/>
<reference evidence="2 3" key="1">
    <citation type="submission" date="2016-02" db="EMBL/GenBank/DDBJ databases">
        <authorList>
            <person name="Wen L."/>
            <person name="He K."/>
            <person name="Yang H."/>
        </authorList>
    </citation>
    <scope>NUCLEOTIDE SEQUENCE [LARGE SCALE GENOMIC DNA]</scope>
    <source>
        <strain evidence="2 3">TSA40</strain>
    </source>
</reference>
<keyword evidence="3" id="KW-1185">Reference proteome</keyword>
<dbReference type="InterPro" id="IPR010982">
    <property type="entry name" value="Lambda_DNA-bd_dom_sf"/>
</dbReference>
<comment type="caution">
    <text evidence="2">The sequence shown here is derived from an EMBL/GenBank/DDBJ whole genome shotgun (WGS) entry which is preliminary data.</text>
</comment>
<dbReference type="Proteomes" id="UP000197535">
    <property type="component" value="Unassembled WGS sequence"/>
</dbReference>
<dbReference type="EMBL" id="LSTO01000001">
    <property type="protein sequence ID" value="OWW22566.1"/>
    <property type="molecule type" value="Genomic_DNA"/>
</dbReference>
<evidence type="ECO:0000256" key="1">
    <source>
        <dbReference type="SAM" id="MobiDB-lite"/>
    </source>
</evidence>